<evidence type="ECO:0000256" key="8">
    <source>
        <dbReference type="ARBA" id="ARBA00022679"/>
    </source>
</evidence>
<evidence type="ECO:0000256" key="11">
    <source>
        <dbReference type="ARBA" id="ARBA00022741"/>
    </source>
</evidence>
<evidence type="ECO:0000313" key="15">
    <source>
        <dbReference type="EMBL" id="KNC76414.1"/>
    </source>
</evidence>
<keyword evidence="12 13" id="KW-0460">Magnesium</keyword>
<gene>
    <name evidence="15" type="ORF">SARC_11083</name>
</gene>
<dbReference type="InterPro" id="IPR000836">
    <property type="entry name" value="PRTase_dom"/>
</dbReference>
<evidence type="ECO:0000313" key="16">
    <source>
        <dbReference type="Proteomes" id="UP000054560"/>
    </source>
</evidence>
<evidence type="ECO:0000256" key="6">
    <source>
        <dbReference type="ARBA" id="ARBA00022490"/>
    </source>
</evidence>
<dbReference type="InterPro" id="IPR029057">
    <property type="entry name" value="PRTase-like"/>
</dbReference>
<keyword evidence="8 13" id="KW-0808">Transferase</keyword>
<comment type="subcellular location">
    <subcellularLocation>
        <location evidence="2 13">Cytoplasm</location>
    </subcellularLocation>
</comment>
<evidence type="ECO:0000256" key="12">
    <source>
        <dbReference type="ARBA" id="ARBA00022842"/>
    </source>
</evidence>
<comment type="pathway">
    <text evidence="3 13">Purine metabolism; IMP biosynthesis via salvage pathway; IMP from hypoxanthine: step 1/1.</text>
</comment>
<dbReference type="InterPro" id="IPR050408">
    <property type="entry name" value="HGPRT"/>
</dbReference>
<dbReference type="CDD" id="cd06223">
    <property type="entry name" value="PRTases_typeI"/>
    <property type="match status" value="1"/>
</dbReference>
<evidence type="ECO:0000259" key="14">
    <source>
        <dbReference type="Pfam" id="PF00156"/>
    </source>
</evidence>
<protein>
    <recommendedName>
        <fullName evidence="5 13">Hypoxanthine phosphoribosyltransferase</fullName>
        <ecNumber evidence="5 13">2.4.2.8</ecNumber>
    </recommendedName>
</protein>
<dbReference type="SUPFAM" id="SSF53271">
    <property type="entry name" value="PRTase-like"/>
    <property type="match status" value="1"/>
</dbReference>
<dbReference type="GO" id="GO:0004422">
    <property type="term" value="F:hypoxanthine phosphoribosyltransferase activity"/>
    <property type="evidence" value="ECO:0007669"/>
    <property type="project" value="InterPro"/>
</dbReference>
<keyword evidence="6 13" id="KW-0963">Cytoplasm</keyword>
<name>A0A0L0FHZ6_9EUKA</name>
<keyword evidence="11 13" id="KW-0547">Nucleotide-binding</keyword>
<keyword evidence="10 13" id="KW-0660">Purine salvage</keyword>
<keyword evidence="16" id="KW-1185">Reference proteome</keyword>
<dbReference type="PANTHER" id="PTHR43340:SF1">
    <property type="entry name" value="HYPOXANTHINE PHOSPHORIBOSYLTRANSFERASE"/>
    <property type="match status" value="1"/>
</dbReference>
<dbReference type="GO" id="GO:0032264">
    <property type="term" value="P:IMP salvage"/>
    <property type="evidence" value="ECO:0007669"/>
    <property type="project" value="UniProtKB-UniPathway"/>
</dbReference>
<evidence type="ECO:0000256" key="10">
    <source>
        <dbReference type="ARBA" id="ARBA00022726"/>
    </source>
</evidence>
<evidence type="ECO:0000256" key="13">
    <source>
        <dbReference type="RuleBase" id="RU364099"/>
    </source>
</evidence>
<dbReference type="NCBIfam" id="TIGR01203">
    <property type="entry name" value="HGPRTase"/>
    <property type="match status" value="1"/>
</dbReference>
<dbReference type="eggNOG" id="KOG3367">
    <property type="taxonomic scope" value="Eukaryota"/>
</dbReference>
<comment type="cofactor">
    <cofactor evidence="1 13">
        <name>Mg(2+)</name>
        <dbReference type="ChEBI" id="CHEBI:18420"/>
    </cofactor>
</comment>
<dbReference type="Pfam" id="PF00156">
    <property type="entry name" value="Pribosyltran"/>
    <property type="match status" value="1"/>
</dbReference>
<dbReference type="GO" id="GO:0046100">
    <property type="term" value="P:hypoxanthine metabolic process"/>
    <property type="evidence" value="ECO:0007669"/>
    <property type="project" value="TreeGrafter"/>
</dbReference>
<dbReference type="FunFam" id="3.40.50.2020:FF:000053">
    <property type="entry name" value="Hypoxanthine phosphoribosyltransferase"/>
    <property type="match status" value="1"/>
</dbReference>
<dbReference type="GO" id="GO:0000287">
    <property type="term" value="F:magnesium ion binding"/>
    <property type="evidence" value="ECO:0007669"/>
    <property type="project" value="TreeGrafter"/>
</dbReference>
<sequence>MTESSNKAHASCIVIPDAENTYPLDQFAVPQHYKDDLNSVMIPNGLILNRLEKLAQDIVEDIHAPLVVLCVLKGGHQVFSDLVNFIKQLNTRAGRSLPLSLEFIRMKSYHNDQSSGKVEIIGMNMSNLKGKHVLVVEDIVDTGRSLVKLCNTLNEQGPETLRTFSLLLKRTPHSNGFQPDYVGFEIPDEFVVGYCLDYNEYFRDLDHICIISPVGREKYKEAA</sequence>
<dbReference type="UniPathway" id="UPA00591">
    <property type="reaction ID" value="UER00648"/>
</dbReference>
<keyword evidence="9 13" id="KW-0479">Metal-binding</keyword>
<comment type="catalytic activity">
    <reaction evidence="13">
        <text>IMP + diphosphate = hypoxanthine + 5-phospho-alpha-D-ribose 1-diphosphate</text>
        <dbReference type="Rhea" id="RHEA:17973"/>
        <dbReference type="ChEBI" id="CHEBI:17368"/>
        <dbReference type="ChEBI" id="CHEBI:33019"/>
        <dbReference type="ChEBI" id="CHEBI:58017"/>
        <dbReference type="ChEBI" id="CHEBI:58053"/>
        <dbReference type="EC" id="2.4.2.8"/>
    </reaction>
</comment>
<proteinExistence type="inferred from homology"/>
<evidence type="ECO:0000256" key="4">
    <source>
        <dbReference type="ARBA" id="ARBA00008391"/>
    </source>
</evidence>
<evidence type="ECO:0000256" key="1">
    <source>
        <dbReference type="ARBA" id="ARBA00001946"/>
    </source>
</evidence>
<evidence type="ECO:0000256" key="3">
    <source>
        <dbReference type="ARBA" id="ARBA00004669"/>
    </source>
</evidence>
<dbReference type="GO" id="GO:0006166">
    <property type="term" value="P:purine ribonucleoside salvage"/>
    <property type="evidence" value="ECO:0007669"/>
    <property type="project" value="UniProtKB-KW"/>
</dbReference>
<accession>A0A0L0FHZ6</accession>
<dbReference type="RefSeq" id="XP_014150316.1">
    <property type="nucleotide sequence ID" value="XM_014294841.1"/>
</dbReference>
<evidence type="ECO:0000256" key="7">
    <source>
        <dbReference type="ARBA" id="ARBA00022676"/>
    </source>
</evidence>
<dbReference type="GO" id="GO:0032263">
    <property type="term" value="P:GMP salvage"/>
    <property type="evidence" value="ECO:0007669"/>
    <property type="project" value="TreeGrafter"/>
</dbReference>
<evidence type="ECO:0000256" key="9">
    <source>
        <dbReference type="ARBA" id="ARBA00022723"/>
    </source>
</evidence>
<dbReference type="PANTHER" id="PTHR43340">
    <property type="entry name" value="HYPOXANTHINE-GUANINE PHOSPHORIBOSYLTRANSFERASE"/>
    <property type="match status" value="1"/>
</dbReference>
<dbReference type="Proteomes" id="UP000054560">
    <property type="component" value="Unassembled WGS sequence"/>
</dbReference>
<dbReference type="GeneID" id="25911587"/>
<keyword evidence="7 13" id="KW-0328">Glycosyltransferase</keyword>
<dbReference type="GO" id="GO:0006178">
    <property type="term" value="P:guanine salvage"/>
    <property type="evidence" value="ECO:0007669"/>
    <property type="project" value="TreeGrafter"/>
</dbReference>
<comment type="similarity">
    <text evidence="4 13">Belongs to the purine/pyrimidine phosphoribosyltransferase family.</text>
</comment>
<dbReference type="Gene3D" id="3.40.50.2020">
    <property type="match status" value="1"/>
</dbReference>
<dbReference type="GO" id="GO:0000166">
    <property type="term" value="F:nucleotide binding"/>
    <property type="evidence" value="ECO:0007669"/>
    <property type="project" value="UniProtKB-KW"/>
</dbReference>
<feature type="domain" description="Phosphoribosyltransferase" evidence="14">
    <location>
        <begin position="47"/>
        <end position="198"/>
    </location>
</feature>
<reference evidence="15 16" key="1">
    <citation type="submission" date="2011-02" db="EMBL/GenBank/DDBJ databases">
        <title>The Genome Sequence of Sphaeroforma arctica JP610.</title>
        <authorList>
            <consortium name="The Broad Institute Genome Sequencing Platform"/>
            <person name="Russ C."/>
            <person name="Cuomo C."/>
            <person name="Young S.K."/>
            <person name="Zeng Q."/>
            <person name="Gargeya S."/>
            <person name="Alvarado L."/>
            <person name="Berlin A."/>
            <person name="Chapman S.B."/>
            <person name="Chen Z."/>
            <person name="Freedman E."/>
            <person name="Gellesch M."/>
            <person name="Goldberg J."/>
            <person name="Griggs A."/>
            <person name="Gujja S."/>
            <person name="Heilman E."/>
            <person name="Heiman D."/>
            <person name="Howarth C."/>
            <person name="Mehta T."/>
            <person name="Neiman D."/>
            <person name="Pearson M."/>
            <person name="Roberts A."/>
            <person name="Saif S."/>
            <person name="Shea T."/>
            <person name="Shenoy N."/>
            <person name="Sisk P."/>
            <person name="Stolte C."/>
            <person name="Sykes S."/>
            <person name="White J."/>
            <person name="Yandava C."/>
            <person name="Burger G."/>
            <person name="Gray M.W."/>
            <person name="Holland P.W.H."/>
            <person name="King N."/>
            <person name="Lang F.B.F."/>
            <person name="Roger A.J."/>
            <person name="Ruiz-Trillo I."/>
            <person name="Haas B."/>
            <person name="Nusbaum C."/>
            <person name="Birren B."/>
        </authorList>
    </citation>
    <scope>NUCLEOTIDE SEQUENCE [LARGE SCALE GENOMIC DNA]</scope>
    <source>
        <strain evidence="15 16">JP610</strain>
    </source>
</reference>
<dbReference type="EC" id="2.4.2.8" evidence="5 13"/>
<evidence type="ECO:0000256" key="5">
    <source>
        <dbReference type="ARBA" id="ARBA00011895"/>
    </source>
</evidence>
<dbReference type="STRING" id="667725.A0A0L0FHZ6"/>
<dbReference type="OrthoDB" id="9449045at2759"/>
<dbReference type="EMBL" id="KQ243116">
    <property type="protein sequence ID" value="KNC76414.1"/>
    <property type="molecule type" value="Genomic_DNA"/>
</dbReference>
<evidence type="ECO:0000256" key="2">
    <source>
        <dbReference type="ARBA" id="ARBA00004496"/>
    </source>
</evidence>
<dbReference type="InterPro" id="IPR005904">
    <property type="entry name" value="Hxn_phspho_trans"/>
</dbReference>
<organism evidence="15 16">
    <name type="scientific">Sphaeroforma arctica JP610</name>
    <dbReference type="NCBI Taxonomy" id="667725"/>
    <lineage>
        <taxon>Eukaryota</taxon>
        <taxon>Ichthyosporea</taxon>
        <taxon>Ichthyophonida</taxon>
        <taxon>Sphaeroforma</taxon>
    </lineage>
</organism>
<dbReference type="GO" id="GO:0005829">
    <property type="term" value="C:cytosol"/>
    <property type="evidence" value="ECO:0007669"/>
    <property type="project" value="TreeGrafter"/>
</dbReference>
<dbReference type="AlphaFoldDB" id="A0A0L0FHZ6"/>